<dbReference type="Proteomes" id="UP000321518">
    <property type="component" value="Unassembled WGS sequence"/>
</dbReference>
<dbReference type="PROSITE" id="PS51910">
    <property type="entry name" value="GH18_2"/>
    <property type="match status" value="1"/>
</dbReference>
<dbReference type="AlphaFoldDB" id="A0A511KP62"/>
<dbReference type="GO" id="GO:0006032">
    <property type="term" value="P:chitin catabolic process"/>
    <property type="evidence" value="ECO:0007669"/>
    <property type="project" value="TreeGrafter"/>
</dbReference>
<dbReference type="InterPro" id="IPR029070">
    <property type="entry name" value="Chitinase_insertion_sf"/>
</dbReference>
<keyword evidence="2" id="KW-1133">Transmembrane helix</keyword>
<dbReference type="Gene3D" id="3.10.50.10">
    <property type="match status" value="1"/>
</dbReference>
<feature type="transmembrane region" description="Helical" evidence="2">
    <location>
        <begin position="234"/>
        <end position="256"/>
    </location>
</feature>
<proteinExistence type="predicted"/>
<dbReference type="SUPFAM" id="SSF54556">
    <property type="entry name" value="Chitinase insertion domain"/>
    <property type="match status" value="1"/>
</dbReference>
<evidence type="ECO:0000259" key="3">
    <source>
        <dbReference type="PROSITE" id="PS51910"/>
    </source>
</evidence>
<dbReference type="GO" id="GO:0004568">
    <property type="term" value="F:chitinase activity"/>
    <property type="evidence" value="ECO:0007669"/>
    <property type="project" value="TreeGrafter"/>
</dbReference>
<dbReference type="InterPro" id="IPR011583">
    <property type="entry name" value="Chitinase_II/V-like_cat"/>
</dbReference>
<dbReference type="Pfam" id="PF00704">
    <property type="entry name" value="Glyco_hydro_18"/>
    <property type="match status" value="1"/>
</dbReference>
<feature type="region of interest" description="Disordered" evidence="1">
    <location>
        <begin position="174"/>
        <end position="227"/>
    </location>
</feature>
<dbReference type="InterPro" id="IPR050314">
    <property type="entry name" value="Glycosyl_Hydrlase_18"/>
</dbReference>
<name>A0A511KP62_RHOTO</name>
<dbReference type="GO" id="GO:0005975">
    <property type="term" value="P:carbohydrate metabolic process"/>
    <property type="evidence" value="ECO:0007669"/>
    <property type="project" value="InterPro"/>
</dbReference>
<feature type="compositionally biased region" description="Acidic residues" evidence="1">
    <location>
        <begin position="176"/>
        <end position="199"/>
    </location>
</feature>
<feature type="compositionally biased region" description="Low complexity" evidence="1">
    <location>
        <begin position="335"/>
        <end position="363"/>
    </location>
</feature>
<sequence length="711" mass="74279">MRLKKALRESDALARTAQVREILRSAHLLPSELIPIDQGSVNRIVLSKALAEETINVLQHRYLVRYVSAGAVLSRPLTKSVKRALGAQTTDQLRTSFNGIEISLLLRAAAQLARPKALTNLRNRIAHPRPPPSKMRDLIKMELVKQGAQPVWAAEQAKAAMALIFRAFASHYDSETSTDTEDTTPTESSDSSEEEEEEEERPRRRRKRHHHGYDDDDRRGLISKRSTPSSNNNLLWLGVGLFVLLAALGVGGYYWWTHRNGTSSSFLGWTGASSGTGERGSGSTDSSSGVVAGAGSTGDATGGAGGGDATGGGTDSPTAAASGTAGATGGGSPSSGGAAAPSGSGSATAAVPASNSTGATTGDSTGGGKGQILGFWENWKGMSIADTKFSSYQFCAWFVAVPGTAAEKGALTMGEGAVKAKDWAAAATKAGCSNTFSGLMATDASRSDFINTISAALSANGFVGADLDWEYPGKAGATNDFDTKNDLNNFLTFLKALRAKLGKDKIISADTSAGVWVGSDGQPSKDLSAFADVLDFVTIMTYDSVTYAAKVTGPNFALDSSCAPPSNQFAIPSTVKAWTAANFPANKIMLGLASYGYAWKVADFQANGVSGAKSPIYQDASGTLSATDGSVDYDTIVSKNIPSMQRTFDNCTSTPFLYSKDTQLFIAYDDAESFAAKGGYAGKNGLMGCSIYAGMTQNKDGKLAAAAKKVC</sequence>
<gene>
    <name evidence="4" type="ORF">Rt10032_c19g6176</name>
</gene>
<evidence type="ECO:0000256" key="2">
    <source>
        <dbReference type="SAM" id="Phobius"/>
    </source>
</evidence>
<feature type="compositionally biased region" description="Low complexity" evidence="1">
    <location>
        <begin position="315"/>
        <end position="325"/>
    </location>
</feature>
<dbReference type="PANTHER" id="PTHR11177:SF317">
    <property type="entry name" value="CHITINASE 12-RELATED"/>
    <property type="match status" value="1"/>
</dbReference>
<accession>A0A511KP62</accession>
<keyword evidence="2" id="KW-0472">Membrane</keyword>
<feature type="compositionally biased region" description="Low complexity" evidence="1">
    <location>
        <begin position="272"/>
        <end position="299"/>
    </location>
</feature>
<evidence type="ECO:0000313" key="5">
    <source>
        <dbReference type="Proteomes" id="UP000321518"/>
    </source>
</evidence>
<dbReference type="SMART" id="SM00636">
    <property type="entry name" value="Glyco_18"/>
    <property type="match status" value="1"/>
</dbReference>
<reference evidence="4 5" key="1">
    <citation type="submission" date="2019-07" db="EMBL/GenBank/DDBJ databases">
        <title>Rhodotorula toruloides NBRC10032 genome sequencing.</title>
        <authorList>
            <person name="Shida Y."/>
            <person name="Takaku H."/>
            <person name="Ogasawara W."/>
            <person name="Mori K."/>
        </authorList>
    </citation>
    <scope>NUCLEOTIDE SEQUENCE [LARGE SCALE GENOMIC DNA]</scope>
    <source>
        <strain evidence="4 5">NBRC10032</strain>
    </source>
</reference>
<dbReference type="EMBL" id="BJWK01000019">
    <property type="protein sequence ID" value="GEM12159.1"/>
    <property type="molecule type" value="Genomic_DNA"/>
</dbReference>
<protein>
    <submittedName>
        <fullName evidence="4">Glycoside hydrolase family 18 protein</fullName>
    </submittedName>
</protein>
<keyword evidence="4" id="KW-0378">Hydrolase</keyword>
<organism evidence="4 5">
    <name type="scientific">Rhodotorula toruloides</name>
    <name type="common">Yeast</name>
    <name type="synonym">Rhodosporidium toruloides</name>
    <dbReference type="NCBI Taxonomy" id="5286"/>
    <lineage>
        <taxon>Eukaryota</taxon>
        <taxon>Fungi</taxon>
        <taxon>Dikarya</taxon>
        <taxon>Basidiomycota</taxon>
        <taxon>Pucciniomycotina</taxon>
        <taxon>Microbotryomycetes</taxon>
        <taxon>Sporidiobolales</taxon>
        <taxon>Sporidiobolaceae</taxon>
        <taxon>Rhodotorula</taxon>
    </lineage>
</organism>
<feature type="compositionally biased region" description="Gly residues" evidence="1">
    <location>
        <begin position="300"/>
        <end position="314"/>
    </location>
</feature>
<keyword evidence="2" id="KW-0812">Transmembrane</keyword>
<comment type="caution">
    <text evidence="4">The sequence shown here is derived from an EMBL/GenBank/DDBJ whole genome shotgun (WGS) entry which is preliminary data.</text>
</comment>
<dbReference type="GO" id="GO:0008061">
    <property type="term" value="F:chitin binding"/>
    <property type="evidence" value="ECO:0007669"/>
    <property type="project" value="InterPro"/>
</dbReference>
<feature type="region of interest" description="Disordered" evidence="1">
    <location>
        <begin position="272"/>
        <end position="368"/>
    </location>
</feature>
<evidence type="ECO:0000256" key="1">
    <source>
        <dbReference type="SAM" id="MobiDB-lite"/>
    </source>
</evidence>
<dbReference type="InterPro" id="IPR001223">
    <property type="entry name" value="Glyco_hydro18_cat"/>
</dbReference>
<feature type="domain" description="GH18" evidence="3">
    <location>
        <begin position="370"/>
        <end position="711"/>
    </location>
</feature>
<dbReference type="PANTHER" id="PTHR11177">
    <property type="entry name" value="CHITINASE"/>
    <property type="match status" value="1"/>
</dbReference>
<dbReference type="GO" id="GO:0005576">
    <property type="term" value="C:extracellular region"/>
    <property type="evidence" value="ECO:0007669"/>
    <property type="project" value="TreeGrafter"/>
</dbReference>
<dbReference type="InterPro" id="IPR017853">
    <property type="entry name" value="GH"/>
</dbReference>
<dbReference type="Gene3D" id="3.20.20.80">
    <property type="entry name" value="Glycosidases"/>
    <property type="match status" value="1"/>
</dbReference>
<dbReference type="OrthoDB" id="73875at2759"/>
<evidence type="ECO:0000313" key="4">
    <source>
        <dbReference type="EMBL" id="GEM12159.1"/>
    </source>
</evidence>
<dbReference type="SUPFAM" id="SSF51445">
    <property type="entry name" value="(Trans)glycosidases"/>
    <property type="match status" value="1"/>
</dbReference>